<dbReference type="CDD" id="cd00917">
    <property type="entry name" value="PG-PI_TP"/>
    <property type="match status" value="1"/>
</dbReference>
<comment type="similarity">
    <text evidence="2">Belongs to the NPC2 family.</text>
</comment>
<keyword evidence="7" id="KW-0445">Lipid transport</keyword>
<dbReference type="Pfam" id="PF02221">
    <property type="entry name" value="E1_DerP2_DerF2"/>
    <property type="match status" value="1"/>
</dbReference>
<dbReference type="InterPro" id="IPR039670">
    <property type="entry name" value="NPC2-like"/>
</dbReference>
<evidence type="ECO:0000313" key="11">
    <source>
        <dbReference type="Proteomes" id="UP000823405"/>
    </source>
</evidence>
<sequence>MRLSSVIVSLACAFGLASAASINNPFHFAPAPATVEECGDGTDLLKVEYININPNPPLKGQVLTIDAKGFLAEDVVQGARINLVVKVGLIKLLTKELDFCEESVKVNKPCPLEAGDQYFYHEVELPKEIPPGKYFVNIKVKNPDEKQVTCLNARANFGI</sequence>
<evidence type="ECO:0000256" key="5">
    <source>
        <dbReference type="ARBA" id="ARBA00022448"/>
    </source>
</evidence>
<dbReference type="Gene3D" id="2.60.40.770">
    <property type="match status" value="1"/>
</dbReference>
<evidence type="ECO:0000313" key="10">
    <source>
        <dbReference type="EMBL" id="KAG0312597.1"/>
    </source>
</evidence>
<protein>
    <recommendedName>
        <fullName evidence="4">Phosphatidylglycerol/phosphatidylinositol transfer protein</fullName>
    </recommendedName>
</protein>
<proteinExistence type="inferred from homology"/>
<evidence type="ECO:0000256" key="3">
    <source>
        <dbReference type="ARBA" id="ARBA00011245"/>
    </source>
</evidence>
<evidence type="ECO:0000256" key="2">
    <source>
        <dbReference type="ARBA" id="ARBA00006370"/>
    </source>
</evidence>
<dbReference type="InterPro" id="IPR033917">
    <property type="entry name" value="ML_PG-PI_TP"/>
</dbReference>
<comment type="function">
    <text evidence="1">Catalyzes the intermembrane transfer of phosphatidylglycerol and phosphatidylinositol.</text>
</comment>
<dbReference type="GO" id="GO:0032934">
    <property type="term" value="F:sterol binding"/>
    <property type="evidence" value="ECO:0007669"/>
    <property type="project" value="InterPro"/>
</dbReference>
<dbReference type="SMART" id="SM00737">
    <property type="entry name" value="ML"/>
    <property type="match status" value="1"/>
</dbReference>
<keyword evidence="11" id="KW-1185">Reference proteome</keyword>
<evidence type="ECO:0000256" key="6">
    <source>
        <dbReference type="ARBA" id="ARBA00022729"/>
    </source>
</evidence>
<keyword evidence="5" id="KW-0813">Transport</keyword>
<dbReference type="OrthoDB" id="6409159at2759"/>
<gene>
    <name evidence="10" type="primary">NPC2</name>
    <name evidence="10" type="ORF">BGZ97_011054</name>
</gene>
<organism evidence="10 11">
    <name type="scientific">Linnemannia gamsii</name>
    <dbReference type="NCBI Taxonomy" id="64522"/>
    <lineage>
        <taxon>Eukaryota</taxon>
        <taxon>Fungi</taxon>
        <taxon>Fungi incertae sedis</taxon>
        <taxon>Mucoromycota</taxon>
        <taxon>Mortierellomycotina</taxon>
        <taxon>Mortierellomycetes</taxon>
        <taxon>Mortierellales</taxon>
        <taxon>Mortierellaceae</taxon>
        <taxon>Linnemannia</taxon>
    </lineage>
</organism>
<dbReference type="InterPro" id="IPR014756">
    <property type="entry name" value="Ig_E-set"/>
</dbReference>
<accession>A0A9P6R8N4</accession>
<dbReference type="PANTHER" id="PTHR11306:SF0">
    <property type="entry name" value="PHOSPHATIDYLGLYCEROL_PHOSPHATIDYLINOSITOL TRANSFER PROTEIN"/>
    <property type="match status" value="1"/>
</dbReference>
<keyword evidence="6 8" id="KW-0732">Signal</keyword>
<comment type="caution">
    <text evidence="10">The sequence shown here is derived from an EMBL/GenBank/DDBJ whole genome shotgun (WGS) entry which is preliminary data.</text>
</comment>
<name>A0A9P6R8N4_9FUNG</name>
<evidence type="ECO:0000259" key="9">
    <source>
        <dbReference type="SMART" id="SM00737"/>
    </source>
</evidence>
<evidence type="ECO:0000256" key="4">
    <source>
        <dbReference type="ARBA" id="ARBA00016056"/>
    </source>
</evidence>
<dbReference type="Proteomes" id="UP000823405">
    <property type="component" value="Unassembled WGS sequence"/>
</dbReference>
<dbReference type="EMBL" id="JAAAIN010000600">
    <property type="protein sequence ID" value="KAG0312597.1"/>
    <property type="molecule type" value="Genomic_DNA"/>
</dbReference>
<feature type="chain" id="PRO_5040422483" description="Phosphatidylglycerol/phosphatidylinositol transfer protein" evidence="8">
    <location>
        <begin position="20"/>
        <end position="159"/>
    </location>
</feature>
<evidence type="ECO:0000256" key="8">
    <source>
        <dbReference type="SAM" id="SignalP"/>
    </source>
</evidence>
<dbReference type="SUPFAM" id="SSF81296">
    <property type="entry name" value="E set domains"/>
    <property type="match status" value="1"/>
</dbReference>
<reference evidence="10" key="1">
    <citation type="journal article" date="2020" name="Fungal Divers.">
        <title>Resolving the Mortierellaceae phylogeny through synthesis of multi-gene phylogenetics and phylogenomics.</title>
        <authorList>
            <person name="Vandepol N."/>
            <person name="Liber J."/>
            <person name="Desiro A."/>
            <person name="Na H."/>
            <person name="Kennedy M."/>
            <person name="Barry K."/>
            <person name="Grigoriev I.V."/>
            <person name="Miller A.N."/>
            <person name="O'Donnell K."/>
            <person name="Stajich J.E."/>
            <person name="Bonito G."/>
        </authorList>
    </citation>
    <scope>NUCLEOTIDE SEQUENCE</scope>
    <source>
        <strain evidence="10">NVP60</strain>
    </source>
</reference>
<dbReference type="PANTHER" id="PTHR11306">
    <property type="entry name" value="NIEMANN PICK TYPE C2 PROTEIN NPC2-RELATED"/>
    <property type="match status" value="1"/>
</dbReference>
<comment type="subunit">
    <text evidence="3">Monomer.</text>
</comment>
<evidence type="ECO:0000256" key="7">
    <source>
        <dbReference type="ARBA" id="ARBA00023055"/>
    </source>
</evidence>
<dbReference type="AlphaFoldDB" id="A0A9P6R8N4"/>
<evidence type="ECO:0000256" key="1">
    <source>
        <dbReference type="ARBA" id="ARBA00002053"/>
    </source>
</evidence>
<feature type="domain" description="MD-2-related lipid-recognition" evidence="9">
    <location>
        <begin position="35"/>
        <end position="155"/>
    </location>
</feature>
<dbReference type="InterPro" id="IPR003172">
    <property type="entry name" value="ML_dom"/>
</dbReference>
<feature type="signal peptide" evidence="8">
    <location>
        <begin position="1"/>
        <end position="19"/>
    </location>
</feature>
<dbReference type="GO" id="GO:0032366">
    <property type="term" value="P:intracellular sterol transport"/>
    <property type="evidence" value="ECO:0007669"/>
    <property type="project" value="InterPro"/>
</dbReference>